<keyword evidence="6" id="KW-0539">Nucleus</keyword>
<dbReference type="Pfam" id="PF25879">
    <property type="entry name" value="WHD_LYAR"/>
    <property type="match status" value="1"/>
</dbReference>
<dbReference type="Proteomes" id="UP000283530">
    <property type="component" value="Unassembled WGS sequence"/>
</dbReference>
<dbReference type="GO" id="GO:0008270">
    <property type="term" value="F:zinc ion binding"/>
    <property type="evidence" value="ECO:0007669"/>
    <property type="project" value="UniProtKB-KW"/>
</dbReference>
<dbReference type="Gene3D" id="3.30.160.60">
    <property type="entry name" value="Classic Zinc Finger"/>
    <property type="match status" value="1"/>
</dbReference>
<comment type="subcellular location">
    <subcellularLocation>
        <location evidence="1">Nucleus</location>
    </subcellularLocation>
</comment>
<evidence type="ECO:0000256" key="5">
    <source>
        <dbReference type="ARBA" id="ARBA00022833"/>
    </source>
</evidence>
<dbReference type="InterPro" id="IPR003604">
    <property type="entry name" value="Matrin/U1-like-C_Znf_C2H2"/>
</dbReference>
<proteinExistence type="predicted"/>
<evidence type="ECO:0000256" key="3">
    <source>
        <dbReference type="ARBA" id="ARBA00022737"/>
    </source>
</evidence>
<gene>
    <name evidence="10" type="ORF">CKAN_00893600</name>
</gene>
<comment type="caution">
    <text evidence="10">The sequence shown here is derived from an EMBL/GenBank/DDBJ whole genome shotgun (WGS) entry which is preliminary data.</text>
</comment>
<dbReference type="AlphaFoldDB" id="A0A3S3NIE0"/>
<dbReference type="GO" id="GO:0005730">
    <property type="term" value="C:nucleolus"/>
    <property type="evidence" value="ECO:0007669"/>
    <property type="project" value="TreeGrafter"/>
</dbReference>
<name>A0A3S3NIE0_9MAGN</name>
<dbReference type="EMBL" id="QPKB01000003">
    <property type="protein sequence ID" value="RWR80303.1"/>
    <property type="molecule type" value="Genomic_DNA"/>
</dbReference>
<dbReference type="GO" id="GO:0006364">
    <property type="term" value="P:rRNA processing"/>
    <property type="evidence" value="ECO:0007669"/>
    <property type="project" value="TreeGrafter"/>
</dbReference>
<dbReference type="InterPro" id="IPR036236">
    <property type="entry name" value="Znf_C2H2_sf"/>
</dbReference>
<organism evidence="10 11">
    <name type="scientific">Cinnamomum micranthum f. kanehirae</name>
    <dbReference type="NCBI Taxonomy" id="337451"/>
    <lineage>
        <taxon>Eukaryota</taxon>
        <taxon>Viridiplantae</taxon>
        <taxon>Streptophyta</taxon>
        <taxon>Embryophyta</taxon>
        <taxon>Tracheophyta</taxon>
        <taxon>Spermatophyta</taxon>
        <taxon>Magnoliopsida</taxon>
        <taxon>Magnoliidae</taxon>
        <taxon>Laurales</taxon>
        <taxon>Lauraceae</taxon>
        <taxon>Cinnamomum</taxon>
    </lineage>
</organism>
<evidence type="ECO:0000259" key="9">
    <source>
        <dbReference type="SMART" id="SM00451"/>
    </source>
</evidence>
<dbReference type="OrthoDB" id="21474at2759"/>
<evidence type="ECO:0000256" key="1">
    <source>
        <dbReference type="ARBA" id="ARBA00004123"/>
    </source>
</evidence>
<feature type="region of interest" description="Disordered" evidence="8">
    <location>
        <begin position="228"/>
        <end position="251"/>
    </location>
</feature>
<keyword evidence="5" id="KW-0862">Zinc</keyword>
<dbReference type="Pfam" id="PF12874">
    <property type="entry name" value="zf-met"/>
    <property type="match status" value="1"/>
</dbReference>
<feature type="region of interest" description="Disordered" evidence="8">
    <location>
        <begin position="391"/>
        <end position="422"/>
    </location>
</feature>
<keyword evidence="3" id="KW-0677">Repeat</keyword>
<dbReference type="STRING" id="337451.A0A3S3NIE0"/>
<dbReference type="Gene3D" id="3.30.1490.490">
    <property type="match status" value="1"/>
</dbReference>
<dbReference type="GO" id="GO:0000122">
    <property type="term" value="P:negative regulation of transcription by RNA polymerase II"/>
    <property type="evidence" value="ECO:0007669"/>
    <property type="project" value="TreeGrafter"/>
</dbReference>
<evidence type="ECO:0000256" key="7">
    <source>
        <dbReference type="PROSITE-ProRule" id="PRU01145"/>
    </source>
</evidence>
<sequence length="504" mass="56154">MPVVSVPDHPSVPTIPTTSQYQCPYRHHIPRQTTHTSTIPLGCLFIPIFSPKFSLAKQSYNRYTTFLSLRYLSSLTSLLVGIPSSFKGQDRLYSNPEHTPHNLYQGRGHQINGPNHHSQPHLNLINPNKTPQKTTQAACLFLASLSLLRASKTYTERSCSSISFREKKKKKMVWFQCEDCGENLKKPKLQNHFRICSANKLSCIDCGQMFSQQNVQSHTQCITEAEKYGPKGQGKASNGTPANPKKESKPRLDIDINVGLSSHAPWFCSLCNTYTTSKQTLLSHADGKKHRAKARAFHSKQQPCQTQELTSNEVVCKSHSVGESMEANCSIKTDGSVERISQKAATALPPEGEKESASVKKRKIDASRSLGAENNEGSHVGDLSNGEVIQSEREAEPECFPKKSEKTDAALPSEDRINDIGHGQGAFTDQKIKWKKMITSILKSNPDGVLKMRKLRKLASKTLEESGITMDEVQLRDKLEHKINSSSRFILDNKLVRLVLKSTS</sequence>
<dbReference type="PROSITE" id="PS51804">
    <property type="entry name" value="ZF_C2HC_LYAR"/>
    <property type="match status" value="2"/>
</dbReference>
<accession>A0A3S3NIE0</accession>
<evidence type="ECO:0000256" key="2">
    <source>
        <dbReference type="ARBA" id="ARBA00022723"/>
    </source>
</evidence>
<dbReference type="PANTHER" id="PTHR13100:SF10">
    <property type="entry name" value="CELL GROWTH-REGULATING NUCLEOLAR PROTEIN"/>
    <property type="match status" value="1"/>
</dbReference>
<dbReference type="GO" id="GO:0003677">
    <property type="term" value="F:DNA binding"/>
    <property type="evidence" value="ECO:0007669"/>
    <property type="project" value="InterPro"/>
</dbReference>
<evidence type="ECO:0000256" key="6">
    <source>
        <dbReference type="ARBA" id="ARBA00023242"/>
    </source>
</evidence>
<dbReference type="InterPro" id="IPR058719">
    <property type="entry name" value="WHD_LYAR"/>
</dbReference>
<protein>
    <submittedName>
        <fullName evidence="10">UBP1-associated proteins 1C</fullName>
    </submittedName>
</protein>
<keyword evidence="11" id="KW-1185">Reference proteome</keyword>
<dbReference type="FunFam" id="3.30.1490.490:FF:000001">
    <property type="entry name" value="cell growth-regulating nucleolar protein-like"/>
    <property type="match status" value="1"/>
</dbReference>
<dbReference type="PANTHER" id="PTHR13100">
    <property type="entry name" value="CELL GROWTH-REGULATING NUCLEOLAR PROTEIN LYAR"/>
    <property type="match status" value="1"/>
</dbReference>
<evidence type="ECO:0000256" key="4">
    <source>
        <dbReference type="ARBA" id="ARBA00022771"/>
    </source>
</evidence>
<evidence type="ECO:0000313" key="11">
    <source>
        <dbReference type="Proteomes" id="UP000283530"/>
    </source>
</evidence>
<feature type="compositionally biased region" description="Basic and acidic residues" evidence="8">
    <location>
        <begin position="391"/>
        <end position="419"/>
    </location>
</feature>
<dbReference type="SMART" id="SM00451">
    <property type="entry name" value="ZnF_U1"/>
    <property type="match status" value="1"/>
</dbReference>
<dbReference type="Pfam" id="PF08790">
    <property type="entry name" value="zf-LYAR"/>
    <property type="match status" value="1"/>
</dbReference>
<evidence type="ECO:0000256" key="8">
    <source>
        <dbReference type="SAM" id="MobiDB-lite"/>
    </source>
</evidence>
<keyword evidence="2" id="KW-0479">Metal-binding</keyword>
<reference evidence="10 11" key="1">
    <citation type="journal article" date="2019" name="Nat. Plants">
        <title>Stout camphor tree genome fills gaps in understanding of flowering plant genome evolution.</title>
        <authorList>
            <person name="Chaw S.M."/>
            <person name="Liu Y.C."/>
            <person name="Wu Y.W."/>
            <person name="Wang H.Y."/>
            <person name="Lin C.I."/>
            <person name="Wu C.S."/>
            <person name="Ke H.M."/>
            <person name="Chang L.Y."/>
            <person name="Hsu C.Y."/>
            <person name="Yang H.T."/>
            <person name="Sudianto E."/>
            <person name="Hsu M.H."/>
            <person name="Wu K.P."/>
            <person name="Wang L.N."/>
            <person name="Leebens-Mack J.H."/>
            <person name="Tsai I.J."/>
        </authorList>
    </citation>
    <scope>NUCLEOTIDE SEQUENCE [LARGE SCALE GENOMIC DNA]</scope>
    <source>
        <strain evidence="11">cv. Chaw 1501</strain>
        <tissue evidence="10">Young leaves</tissue>
    </source>
</reference>
<dbReference type="InterPro" id="IPR013087">
    <property type="entry name" value="Znf_C2H2_type"/>
</dbReference>
<keyword evidence="4 7" id="KW-0863">Zinc-finger</keyword>
<dbReference type="InterPro" id="IPR039999">
    <property type="entry name" value="LYAR"/>
</dbReference>
<dbReference type="InterPro" id="IPR014898">
    <property type="entry name" value="Znf_C2H2_LYAR"/>
</dbReference>
<dbReference type="FunFam" id="3.30.160.60:FF:001583">
    <property type="entry name" value="UBP1-associated proteins 1C"/>
    <property type="match status" value="1"/>
</dbReference>
<evidence type="ECO:0000313" key="10">
    <source>
        <dbReference type="EMBL" id="RWR80303.1"/>
    </source>
</evidence>
<feature type="domain" description="U1-type" evidence="9">
    <location>
        <begin position="263"/>
        <end position="297"/>
    </location>
</feature>
<dbReference type="SUPFAM" id="SSF57667">
    <property type="entry name" value="beta-beta-alpha zinc fingers"/>
    <property type="match status" value="3"/>
</dbReference>